<proteinExistence type="predicted"/>
<protein>
    <submittedName>
        <fullName evidence="1">Phage tail protein I</fullName>
    </submittedName>
</protein>
<dbReference type="EMBL" id="MDLC01000009">
    <property type="protein sequence ID" value="ODS24449.1"/>
    <property type="molecule type" value="Genomic_DNA"/>
</dbReference>
<dbReference type="AlphaFoldDB" id="A0A1D2QS86"/>
<evidence type="ECO:0000313" key="2">
    <source>
        <dbReference type="Proteomes" id="UP000242502"/>
    </source>
</evidence>
<name>A0A1D2QS86_9GAMM</name>
<dbReference type="NCBIfam" id="TIGR01634">
    <property type="entry name" value="tail_P2_I"/>
    <property type="match status" value="1"/>
</dbReference>
<sequence length="167" mass="18776">MNQLPILIDSLWDPSRCLSSLLPWLAWSTSGDVWFSNPNDPVNESIRRRELIRKNAFIHQHKGTKASIQSVLKAFADVSITLTEWWQQTPNGPPHTFRLNMLINGNTPGAGTAELDNKLRQAIDSVKPVRSHYSFSLSLVQTSYMRLAASSKVVNYKHFTMAAVING</sequence>
<gene>
    <name evidence="1" type="ORF">AB835_03885</name>
</gene>
<dbReference type="Proteomes" id="UP000242502">
    <property type="component" value="Unassembled WGS sequence"/>
</dbReference>
<evidence type="ECO:0000313" key="1">
    <source>
        <dbReference type="EMBL" id="ODS24449.1"/>
    </source>
</evidence>
<accession>A0A1D2QS86</accession>
<comment type="caution">
    <text evidence="1">The sequence shown here is derived from an EMBL/GenBank/DDBJ whole genome shotgun (WGS) entry which is preliminary data.</text>
</comment>
<dbReference type="Pfam" id="PF09684">
    <property type="entry name" value="Tail_P2_I"/>
    <property type="match status" value="1"/>
</dbReference>
<reference evidence="1 2" key="1">
    <citation type="journal article" date="2016" name="Appl. Environ. Microbiol.">
        <title>Lack of Overt Genome Reduction in the Bryostatin-Producing Bryozoan Symbiont "Candidatus Endobugula sertula".</title>
        <authorList>
            <person name="Miller I.J."/>
            <person name="Vanee N."/>
            <person name="Fong S.S."/>
            <person name="Lim-Fong G.E."/>
            <person name="Kwan J.C."/>
        </authorList>
    </citation>
    <scope>NUCLEOTIDE SEQUENCE [LARGE SCALE GENOMIC DNA]</scope>
    <source>
        <strain evidence="1">AB1-4</strain>
    </source>
</reference>
<organism evidence="1 2">
    <name type="scientific">Candidatus Endobugula sertula</name>
    <name type="common">Bugula neritina bacterial symbiont</name>
    <dbReference type="NCBI Taxonomy" id="62101"/>
    <lineage>
        <taxon>Bacteria</taxon>
        <taxon>Pseudomonadati</taxon>
        <taxon>Pseudomonadota</taxon>
        <taxon>Gammaproteobacteria</taxon>
        <taxon>Cellvibrionales</taxon>
        <taxon>Cellvibrionaceae</taxon>
        <taxon>Candidatus Endobugula</taxon>
    </lineage>
</organism>
<dbReference type="STRING" id="62101.AB835_03885"/>
<dbReference type="InterPro" id="IPR006521">
    <property type="entry name" value="Tail_protein_I"/>
</dbReference>